<organism evidence="2 3">
    <name type="scientific">Pelagibacterium luteolum</name>
    <dbReference type="NCBI Taxonomy" id="440168"/>
    <lineage>
        <taxon>Bacteria</taxon>
        <taxon>Pseudomonadati</taxon>
        <taxon>Pseudomonadota</taxon>
        <taxon>Alphaproteobacteria</taxon>
        <taxon>Hyphomicrobiales</taxon>
        <taxon>Devosiaceae</taxon>
        <taxon>Pelagibacterium</taxon>
    </lineage>
</organism>
<sequence length="104" mass="11426">MQSSGAQLETPDRMGAQSPAFLGQPLRRRVEYGPIKLIAWLDLADFGALHPKVLVGLDYRSRLIIQPHKLSQEKLGGAASFLFAERQQVSAVALRCNVLVDPSN</sequence>
<name>A0A1G8A627_9HYPH</name>
<evidence type="ECO:0000256" key="1">
    <source>
        <dbReference type="SAM" id="MobiDB-lite"/>
    </source>
</evidence>
<dbReference type="AlphaFoldDB" id="A0A1G8A627"/>
<feature type="region of interest" description="Disordered" evidence="1">
    <location>
        <begin position="1"/>
        <end position="20"/>
    </location>
</feature>
<keyword evidence="3" id="KW-1185">Reference proteome</keyword>
<evidence type="ECO:0000313" key="3">
    <source>
        <dbReference type="Proteomes" id="UP000199495"/>
    </source>
</evidence>
<gene>
    <name evidence="2" type="ORF">SAMN04487974_12624</name>
</gene>
<protein>
    <submittedName>
        <fullName evidence="2">Uncharacterized protein</fullName>
    </submittedName>
</protein>
<accession>A0A1G8A627</accession>
<dbReference type="Proteomes" id="UP000199495">
    <property type="component" value="Unassembled WGS sequence"/>
</dbReference>
<evidence type="ECO:0000313" key="2">
    <source>
        <dbReference type="EMBL" id="SDH16333.1"/>
    </source>
</evidence>
<proteinExistence type="predicted"/>
<reference evidence="2 3" key="1">
    <citation type="submission" date="2016-10" db="EMBL/GenBank/DDBJ databases">
        <authorList>
            <person name="de Groot N.N."/>
        </authorList>
    </citation>
    <scope>NUCLEOTIDE SEQUENCE [LARGE SCALE GENOMIC DNA]</scope>
    <source>
        <strain evidence="2 3">CGMCC 1.10267</strain>
    </source>
</reference>
<dbReference type="EMBL" id="FNCS01000026">
    <property type="protein sequence ID" value="SDH16333.1"/>
    <property type="molecule type" value="Genomic_DNA"/>
</dbReference>